<feature type="region of interest" description="Disordered" evidence="1">
    <location>
        <begin position="53"/>
        <end position="135"/>
    </location>
</feature>
<evidence type="ECO:0000313" key="2">
    <source>
        <dbReference type="EMBL" id="KAK9111475.1"/>
    </source>
</evidence>
<dbReference type="EMBL" id="JBBNAG010000008">
    <property type="protein sequence ID" value="KAK9111475.1"/>
    <property type="molecule type" value="Genomic_DNA"/>
</dbReference>
<feature type="compositionally biased region" description="Polar residues" evidence="1">
    <location>
        <begin position="99"/>
        <end position="110"/>
    </location>
</feature>
<accession>A0AAP0NMT8</accession>
<proteinExistence type="predicted"/>
<dbReference type="AlphaFoldDB" id="A0AAP0NMT8"/>
<reference evidence="2 3" key="1">
    <citation type="submission" date="2024-01" db="EMBL/GenBank/DDBJ databases">
        <title>Genome assemblies of Stephania.</title>
        <authorList>
            <person name="Yang L."/>
        </authorList>
    </citation>
    <scope>NUCLEOTIDE SEQUENCE [LARGE SCALE GENOMIC DNA]</scope>
    <source>
        <strain evidence="2">JXDWG</strain>
        <tissue evidence="2">Leaf</tissue>
    </source>
</reference>
<dbReference type="Proteomes" id="UP001419268">
    <property type="component" value="Unassembled WGS sequence"/>
</dbReference>
<organism evidence="2 3">
    <name type="scientific">Stephania cephalantha</name>
    <dbReference type="NCBI Taxonomy" id="152367"/>
    <lineage>
        <taxon>Eukaryota</taxon>
        <taxon>Viridiplantae</taxon>
        <taxon>Streptophyta</taxon>
        <taxon>Embryophyta</taxon>
        <taxon>Tracheophyta</taxon>
        <taxon>Spermatophyta</taxon>
        <taxon>Magnoliopsida</taxon>
        <taxon>Ranunculales</taxon>
        <taxon>Menispermaceae</taxon>
        <taxon>Menispermoideae</taxon>
        <taxon>Cissampelideae</taxon>
        <taxon>Stephania</taxon>
    </lineage>
</organism>
<name>A0AAP0NMT8_9MAGN</name>
<feature type="compositionally biased region" description="Basic residues" evidence="1">
    <location>
        <begin position="85"/>
        <end position="97"/>
    </location>
</feature>
<evidence type="ECO:0000313" key="3">
    <source>
        <dbReference type="Proteomes" id="UP001419268"/>
    </source>
</evidence>
<comment type="caution">
    <text evidence="2">The sequence shown here is derived from an EMBL/GenBank/DDBJ whole genome shotgun (WGS) entry which is preliminary data.</text>
</comment>
<evidence type="ECO:0000256" key="1">
    <source>
        <dbReference type="SAM" id="MobiDB-lite"/>
    </source>
</evidence>
<sequence>MSGVGVVGHGFLVAGGVGRLFKEGRVGAIRGERHRGGRKKEATVIRFLTGGGAYARRRRRRGGAAGSPEQGAEALSSSSGSGTWRHLRGNGTWRKKQCCQETGQWRGSPTRQRRREKAWEAMAENPKNGVEGGGN</sequence>
<keyword evidence="3" id="KW-1185">Reference proteome</keyword>
<gene>
    <name evidence="2" type="ORF">Scep_018994</name>
</gene>
<protein>
    <submittedName>
        <fullName evidence="2">Uncharacterized protein</fullName>
    </submittedName>
</protein>